<evidence type="ECO:0000256" key="1">
    <source>
        <dbReference type="SAM" id="MobiDB-lite"/>
    </source>
</evidence>
<feature type="chain" id="PRO_5007803285" evidence="2">
    <location>
        <begin position="18"/>
        <end position="172"/>
    </location>
</feature>
<evidence type="ECO:0000313" key="3">
    <source>
        <dbReference type="EMBL" id="KXH44447.1"/>
    </source>
</evidence>
<feature type="region of interest" description="Disordered" evidence="1">
    <location>
        <begin position="54"/>
        <end position="81"/>
    </location>
</feature>
<evidence type="ECO:0000313" key="4">
    <source>
        <dbReference type="Proteomes" id="UP000070121"/>
    </source>
</evidence>
<organism evidence="3 4">
    <name type="scientific">Colletotrichum salicis</name>
    <dbReference type="NCBI Taxonomy" id="1209931"/>
    <lineage>
        <taxon>Eukaryota</taxon>
        <taxon>Fungi</taxon>
        <taxon>Dikarya</taxon>
        <taxon>Ascomycota</taxon>
        <taxon>Pezizomycotina</taxon>
        <taxon>Sordariomycetes</taxon>
        <taxon>Hypocreomycetidae</taxon>
        <taxon>Glomerellales</taxon>
        <taxon>Glomerellaceae</taxon>
        <taxon>Colletotrichum</taxon>
        <taxon>Colletotrichum acutatum species complex</taxon>
    </lineage>
</organism>
<gene>
    <name evidence="3" type="ORF">CSAL01_07189</name>
</gene>
<keyword evidence="4" id="KW-1185">Reference proteome</keyword>
<dbReference type="EMBL" id="JFFI01002071">
    <property type="protein sequence ID" value="KXH44447.1"/>
    <property type="molecule type" value="Genomic_DNA"/>
</dbReference>
<evidence type="ECO:0000256" key="2">
    <source>
        <dbReference type="SAM" id="SignalP"/>
    </source>
</evidence>
<sequence>MQLPSFVFFAVFGAALARPPPASVDPCPSVRNALVAANELNWVPDYEAAAAHRTLRTSPSASARGIESPQGRGGATAIAGPPAHTVVAGEDASVSVLHGSDRHADYGTHRVGGRIVDDAFAGAKHVSQSLFDVVRRKPAMKQKQGCGTHNGGQERDAHNQLYARAYDGNDVS</sequence>
<proteinExistence type="predicted"/>
<protein>
    <submittedName>
        <fullName evidence="3">Uncharacterized protein</fullName>
    </submittedName>
</protein>
<comment type="caution">
    <text evidence="3">The sequence shown here is derived from an EMBL/GenBank/DDBJ whole genome shotgun (WGS) entry which is preliminary data.</text>
</comment>
<name>A0A135T8G1_9PEZI</name>
<keyword evidence="2" id="KW-0732">Signal</keyword>
<reference evidence="3 4" key="1">
    <citation type="submission" date="2014-02" db="EMBL/GenBank/DDBJ databases">
        <title>The genome sequence of Colletotrichum salicis CBS 607.94.</title>
        <authorList>
            <person name="Baroncelli R."/>
            <person name="Thon M.R."/>
        </authorList>
    </citation>
    <scope>NUCLEOTIDE SEQUENCE [LARGE SCALE GENOMIC DNA]</scope>
    <source>
        <strain evidence="3 4">CBS 607.94</strain>
    </source>
</reference>
<dbReference type="Proteomes" id="UP000070121">
    <property type="component" value="Unassembled WGS sequence"/>
</dbReference>
<dbReference type="AlphaFoldDB" id="A0A135T8G1"/>
<accession>A0A135T8G1</accession>
<feature type="signal peptide" evidence="2">
    <location>
        <begin position="1"/>
        <end position="17"/>
    </location>
</feature>